<protein>
    <submittedName>
        <fullName evidence="3">Uncharacterized protein LOC117639104</fullName>
    </submittedName>
</protein>
<dbReference type="PANTHER" id="PTHR31025:SF22">
    <property type="entry name" value="IP13529P"/>
    <property type="match status" value="1"/>
</dbReference>
<dbReference type="Proteomes" id="UP000515158">
    <property type="component" value="Unplaced"/>
</dbReference>
<evidence type="ECO:0000256" key="1">
    <source>
        <dbReference type="SAM" id="MobiDB-lite"/>
    </source>
</evidence>
<accession>A0A6P8ZGN4</accession>
<sequence>MTVIDDGLEGFTTSLYNALNHRKYTTKRVQGIAPQRKRRRLTVPTETEESVDDVSSTEPRSSKMDDYGCVMYNPPLPSSESTTTQEEKRVLLLTLESDASISDLMKRTYATQRVDVINCRPISKLRDVLVKWPHLKHPKFMFQHASTLLDKDVINVWTTELSNKSSDIFQFLNTLCLSLDRKRSVPSHISDLLATKASCDALDDGETVASAIFPLIMWHLREKASAFLQVIKVGASDEDVLAAAKDANGNPVVVLSGDSIFDPNACVRVVLLKDEIIVADNLLEGILYAFLSFFVFGFCYTPEVRHTLEFIQRSLLLINPGKGTKSSSKTRNAVSPKVSKFLEELRIFSSPWTLQSRQQQG</sequence>
<evidence type="ECO:0000313" key="3">
    <source>
        <dbReference type="RefSeq" id="XP_034230409.1"/>
    </source>
</evidence>
<organism evidence="3">
    <name type="scientific">Thrips palmi</name>
    <name type="common">Melon thrips</name>
    <dbReference type="NCBI Taxonomy" id="161013"/>
    <lineage>
        <taxon>Eukaryota</taxon>
        <taxon>Metazoa</taxon>
        <taxon>Ecdysozoa</taxon>
        <taxon>Arthropoda</taxon>
        <taxon>Hexapoda</taxon>
        <taxon>Insecta</taxon>
        <taxon>Pterygota</taxon>
        <taxon>Neoptera</taxon>
        <taxon>Paraneoptera</taxon>
        <taxon>Thysanoptera</taxon>
        <taxon>Terebrantia</taxon>
        <taxon>Thripoidea</taxon>
        <taxon>Thripidae</taxon>
        <taxon>Thrips</taxon>
    </lineage>
</organism>
<dbReference type="InParanoid" id="A0A6P8ZGN4"/>
<dbReference type="GeneID" id="117639104"/>
<evidence type="ECO:0000313" key="2">
    <source>
        <dbReference type="Proteomes" id="UP000515158"/>
    </source>
</evidence>
<dbReference type="OrthoDB" id="7700249at2759"/>
<dbReference type="KEGG" id="tpal:117639104"/>
<dbReference type="AlphaFoldDB" id="A0A6P8ZGN4"/>
<dbReference type="PANTHER" id="PTHR31025">
    <property type="entry name" value="SI:CH211-196P9.1-RELATED"/>
    <property type="match status" value="1"/>
</dbReference>
<gene>
    <name evidence="3" type="primary">LOC117639104</name>
</gene>
<proteinExistence type="predicted"/>
<dbReference type="RefSeq" id="XP_034230409.1">
    <property type="nucleotide sequence ID" value="XM_034374518.1"/>
</dbReference>
<reference evidence="3" key="1">
    <citation type="submission" date="2025-08" db="UniProtKB">
        <authorList>
            <consortium name="RefSeq"/>
        </authorList>
    </citation>
    <scope>IDENTIFICATION</scope>
    <source>
        <tissue evidence="3">Total insect</tissue>
    </source>
</reference>
<name>A0A6P8ZGN4_THRPL</name>
<keyword evidence="2" id="KW-1185">Reference proteome</keyword>
<feature type="region of interest" description="Disordered" evidence="1">
    <location>
        <begin position="29"/>
        <end position="68"/>
    </location>
</feature>